<keyword evidence="1" id="KW-1133">Transmembrane helix</keyword>
<evidence type="ECO:0000313" key="4">
    <source>
        <dbReference type="Proteomes" id="UP000318704"/>
    </source>
</evidence>
<feature type="transmembrane region" description="Helical" evidence="1">
    <location>
        <begin position="479"/>
        <end position="502"/>
    </location>
</feature>
<dbReference type="RefSeq" id="WP_144989265.1">
    <property type="nucleotide sequence ID" value="NZ_CP037920.1"/>
</dbReference>
<dbReference type="PANTHER" id="PTHR35342">
    <property type="entry name" value="TRICARBOXYLIC TRANSPORT PROTEIN"/>
    <property type="match status" value="1"/>
</dbReference>
<feature type="transmembrane region" description="Helical" evidence="1">
    <location>
        <begin position="372"/>
        <end position="393"/>
    </location>
</feature>
<reference evidence="3 4" key="1">
    <citation type="submission" date="2019-03" db="EMBL/GenBank/DDBJ databases">
        <title>Deep-cultivation of Planctomycetes and their phenomic and genomic characterization uncovers novel biology.</title>
        <authorList>
            <person name="Wiegand S."/>
            <person name="Jogler M."/>
            <person name="Boedeker C."/>
            <person name="Pinto D."/>
            <person name="Vollmers J."/>
            <person name="Rivas-Marin E."/>
            <person name="Kohn T."/>
            <person name="Peeters S.H."/>
            <person name="Heuer A."/>
            <person name="Rast P."/>
            <person name="Oberbeckmann S."/>
            <person name="Bunk B."/>
            <person name="Jeske O."/>
            <person name="Meyerdierks A."/>
            <person name="Storesund J.E."/>
            <person name="Kallscheuer N."/>
            <person name="Luecker S."/>
            <person name="Lage O.M."/>
            <person name="Pohl T."/>
            <person name="Merkel B.J."/>
            <person name="Hornburger P."/>
            <person name="Mueller R.-W."/>
            <person name="Bruemmer F."/>
            <person name="Labrenz M."/>
            <person name="Spormann A.M."/>
            <person name="Op den Camp H."/>
            <person name="Overmann J."/>
            <person name="Amann R."/>
            <person name="Jetten M.S.M."/>
            <person name="Mascher T."/>
            <person name="Medema M.H."/>
            <person name="Devos D.P."/>
            <person name="Kaster A.-K."/>
            <person name="Ovreas L."/>
            <person name="Rohde M."/>
            <person name="Galperin M.Y."/>
            <person name="Jogler C."/>
        </authorList>
    </citation>
    <scope>NUCLEOTIDE SEQUENCE [LARGE SCALE GENOMIC DNA]</scope>
    <source>
        <strain evidence="3 4">V144</strain>
    </source>
</reference>
<dbReference type="PANTHER" id="PTHR35342:SF5">
    <property type="entry name" value="TRICARBOXYLIC TRANSPORT PROTEIN"/>
    <property type="match status" value="1"/>
</dbReference>
<evidence type="ECO:0000313" key="3">
    <source>
        <dbReference type="EMBL" id="QDT99600.1"/>
    </source>
</evidence>
<evidence type="ECO:0000259" key="2">
    <source>
        <dbReference type="Pfam" id="PF01970"/>
    </source>
</evidence>
<name>A0A517W2Z6_9PLAN</name>
<accession>A0A517W2Z6</accession>
<feature type="transmembrane region" description="Helical" evidence="1">
    <location>
        <begin position="328"/>
        <end position="352"/>
    </location>
</feature>
<feature type="transmembrane region" description="Helical" evidence="1">
    <location>
        <begin position="20"/>
        <end position="47"/>
    </location>
</feature>
<dbReference type="InterPro" id="IPR002823">
    <property type="entry name" value="DUF112_TM"/>
</dbReference>
<feature type="domain" description="DUF112" evidence="2">
    <location>
        <begin position="18"/>
        <end position="454"/>
    </location>
</feature>
<evidence type="ECO:0000256" key="1">
    <source>
        <dbReference type="SAM" id="Phobius"/>
    </source>
</evidence>
<dbReference type="AlphaFoldDB" id="A0A517W2Z6"/>
<feature type="transmembrane region" description="Helical" evidence="1">
    <location>
        <begin position="108"/>
        <end position="133"/>
    </location>
</feature>
<organism evidence="3 4">
    <name type="scientific">Gimesia aquarii</name>
    <dbReference type="NCBI Taxonomy" id="2527964"/>
    <lineage>
        <taxon>Bacteria</taxon>
        <taxon>Pseudomonadati</taxon>
        <taxon>Planctomycetota</taxon>
        <taxon>Planctomycetia</taxon>
        <taxon>Planctomycetales</taxon>
        <taxon>Planctomycetaceae</taxon>
        <taxon>Gimesia</taxon>
    </lineage>
</organism>
<gene>
    <name evidence="3" type="ORF">V144x_51120</name>
</gene>
<feature type="transmembrane region" description="Helical" evidence="1">
    <location>
        <begin position="145"/>
        <end position="162"/>
    </location>
</feature>
<keyword evidence="1" id="KW-0812">Transmembrane</keyword>
<proteinExistence type="predicted"/>
<sequence>MDPTFVTALQNIVSPEVLLVIFLSAVYGLFVGSIPGLTATMAVALLIPLTFYLDNLSAIAAIVTLEACSIFAGDIPTTLVRIPGTPSSAAYTDDAYSLTQRGLHETSLGVSLVFSVAGGLFGALVLILAAPQLAKIAFHFTTYEYFWLYVLGLSCAAIVSTGSRLKGALALMIGLMFSTVGLSEVHSIPRFTFGFDELFTGINFIPAMIGLFGLSEVFRNCLTSKTDEESKRLASAAISEDDKSWFKHLKPVFGGVLPHLWKRKLSWFRSSCIGSTIGMIPGAGADIAAWISYAVSKKSSKTPEEYGKGSLDAVGDATSANNSALAGAWIPALVLGIPGDSVTAIVIGVLLMKNITPGPEIFNNADQLVLVHGIYLTFIIANLLLIPLGFLAIRSGSQLVRVPRRILMPLILMFCVVGSYSINGSYFDVWVMLGMGIIGFVLEVFAIPLGPVVLGIILGGQLEQTFVQNLTKDDSLLSFFNRPISAGLGIFCIALWLVPVFMPLLRKKWQSAN</sequence>
<feature type="transmembrane region" description="Helical" evidence="1">
    <location>
        <begin position="169"/>
        <end position="189"/>
    </location>
</feature>
<dbReference type="Pfam" id="PF01970">
    <property type="entry name" value="TctA"/>
    <property type="match status" value="1"/>
</dbReference>
<dbReference type="EMBL" id="CP037920">
    <property type="protein sequence ID" value="QDT99600.1"/>
    <property type="molecule type" value="Genomic_DNA"/>
</dbReference>
<feature type="transmembrane region" description="Helical" evidence="1">
    <location>
        <begin position="405"/>
        <end position="423"/>
    </location>
</feature>
<feature type="transmembrane region" description="Helical" evidence="1">
    <location>
        <begin position="201"/>
        <end position="222"/>
    </location>
</feature>
<protein>
    <submittedName>
        <fullName evidence="3">Tripartite tricarboxylate transporter TctA family protein</fullName>
    </submittedName>
</protein>
<dbReference type="KEGG" id="gaw:V144x_51120"/>
<keyword evidence="1" id="KW-0472">Membrane</keyword>
<feature type="transmembrane region" description="Helical" evidence="1">
    <location>
        <begin position="429"/>
        <end position="458"/>
    </location>
</feature>
<dbReference type="Proteomes" id="UP000318704">
    <property type="component" value="Chromosome"/>
</dbReference>